<dbReference type="EMBL" id="LT607756">
    <property type="protein sequence ID" value="SCG85190.1"/>
    <property type="molecule type" value="Genomic_DNA"/>
</dbReference>
<dbReference type="Proteomes" id="UP000094707">
    <property type="component" value="Chromosome I"/>
</dbReference>
<dbReference type="OrthoDB" id="67618at2157"/>
<dbReference type="InterPro" id="IPR027417">
    <property type="entry name" value="P-loop_NTPase"/>
</dbReference>
<organism evidence="1 2">
    <name type="scientific">Methanobacterium congolense</name>
    <dbReference type="NCBI Taxonomy" id="118062"/>
    <lineage>
        <taxon>Archaea</taxon>
        <taxon>Methanobacteriati</taxon>
        <taxon>Methanobacteriota</taxon>
        <taxon>Methanomada group</taxon>
        <taxon>Methanobacteria</taxon>
        <taxon>Methanobacteriales</taxon>
        <taxon>Methanobacteriaceae</taxon>
        <taxon>Methanobacterium</taxon>
    </lineage>
</organism>
<gene>
    <name evidence="1" type="ORF">MCBB_0617</name>
</gene>
<dbReference type="GeneID" id="30411473"/>
<accession>A0A1D3L180</accession>
<dbReference type="PATRIC" id="fig|129848.4.peg.622"/>
<protein>
    <recommendedName>
        <fullName evidence="3">ATP-binding protein</fullName>
    </recommendedName>
</protein>
<proteinExistence type="predicted"/>
<dbReference type="STRING" id="118062.MCBB_0617"/>
<evidence type="ECO:0000313" key="1">
    <source>
        <dbReference type="EMBL" id="SCG85190.1"/>
    </source>
</evidence>
<evidence type="ECO:0008006" key="3">
    <source>
        <dbReference type="Google" id="ProtNLM"/>
    </source>
</evidence>
<reference evidence="1 2" key="1">
    <citation type="submission" date="2016-08" db="EMBL/GenBank/DDBJ databases">
        <authorList>
            <person name="Seilhamer J.J."/>
        </authorList>
    </citation>
    <scope>NUCLEOTIDE SEQUENCE [LARGE SCALE GENOMIC DNA]</scope>
    <source>
        <strain evidence="1">Buetzberg</strain>
    </source>
</reference>
<dbReference type="KEGG" id="mcub:MCBB_0617"/>
<evidence type="ECO:0000313" key="2">
    <source>
        <dbReference type="Proteomes" id="UP000094707"/>
    </source>
</evidence>
<dbReference type="SUPFAM" id="SSF52540">
    <property type="entry name" value="P-loop containing nucleoside triphosphate hydrolases"/>
    <property type="match status" value="1"/>
</dbReference>
<sequence>MENYKVTSSADNGSFVETRSYKKLYKILEDLKMHRGKIVHVLGAPGTGKSANIYFAVDELGFNVYDVELDIIDLEDSPKKLFNRILINLKREFHVNSRSDVYKKLQTFDAVLFADKFHDSHVLNDKTVGFSQWTNYNGFKSFYFYFLCFKEYLTHRNDFKGVNVVFQTAWRVYVKGEKKDLLTEFGPLSRLMVGVLSMLFEVVEISYSKDEIIQIVNKRFDVNGKTIESLIKRYGNKPRFICKALEKIDEDRDHN</sequence>
<name>A0A1D3L180_9EURY</name>
<keyword evidence="2" id="KW-1185">Reference proteome</keyword>
<dbReference type="AlphaFoldDB" id="A0A1D3L180"/>
<dbReference type="RefSeq" id="WP_071906384.1">
    <property type="nucleotide sequence ID" value="NZ_LT607756.1"/>
</dbReference>